<gene>
    <name evidence="10" type="primary">cydC</name>
    <name evidence="10" type="ORF">WJT86_06195</name>
</gene>
<keyword evidence="11" id="KW-1185">Reference proteome</keyword>
<organism evidence="10 11">
    <name type="scientific">Hohaiivirga grylli</name>
    <dbReference type="NCBI Taxonomy" id="3133970"/>
    <lineage>
        <taxon>Bacteria</taxon>
        <taxon>Pseudomonadati</taxon>
        <taxon>Pseudomonadota</taxon>
        <taxon>Alphaproteobacteria</taxon>
        <taxon>Hyphomicrobiales</taxon>
        <taxon>Methylobacteriaceae</taxon>
        <taxon>Hohaiivirga</taxon>
    </lineage>
</organism>
<dbReference type="RefSeq" id="WP_346336655.1">
    <property type="nucleotide sequence ID" value="NZ_JBBYXI010000002.1"/>
</dbReference>
<feature type="transmembrane region" description="Helical" evidence="7">
    <location>
        <begin position="27"/>
        <end position="46"/>
    </location>
</feature>
<accession>A0ABV0BIZ1</accession>
<keyword evidence="2 7" id="KW-0812">Transmembrane</keyword>
<sequence length="569" mass="61083">MKRHHSKKQWQNLLIILRLFFARHRNMLSIGMLLAALTALSGLALLGISGWFISATAIAGLTVATAVSFNSFVPSSVIRLLAIVKTAARYGERLTTHDATLSTLADLREKLFRGWAEPGAARILLKRPATLLFRLTVDTDALDSVYLRILVPIGAALAATLLCALVIALFVSPLLALALALWFLLIGFGAPTLASSSASRTARRRSYGMEALRARTIDLVSGQTELAIADKLKMQCSAIVKADAYLAAADDRFNRIETATTAVFTIATAIALSATLLTVAALVDAQAISVPVATLAVLMTLSAMEPFSGLRRGALELGRTMLAASRIAPRLSSSAVSQPVNAPDGETALCLQNVTAGYEIAAEPVFKGLSLRINRGERVALVGSSGSGKSTLINLITGEISPSSGTVEAIARTRLPQKTELFRDTIRENLKLANPKASDDLLWDALEAAGLAKDIRKLPHQLDTMLGEGGLGLSGGQGRRLVIARMMLRNTPFWIFDEPTESLDHKTAQDVLNQIKTLVSDKTLLIATHIQREAALADRIIVMKDGQIISDLTKDNADFKKMFSSLKIS</sequence>
<feature type="transmembrane region" description="Helical" evidence="7">
    <location>
        <begin position="149"/>
        <end position="170"/>
    </location>
</feature>
<dbReference type="PROSITE" id="PS50929">
    <property type="entry name" value="ABC_TM1F"/>
    <property type="match status" value="1"/>
</dbReference>
<dbReference type="Gene3D" id="1.20.1560.10">
    <property type="entry name" value="ABC transporter type 1, transmembrane domain"/>
    <property type="match status" value="1"/>
</dbReference>
<evidence type="ECO:0000313" key="11">
    <source>
        <dbReference type="Proteomes" id="UP001418637"/>
    </source>
</evidence>
<evidence type="ECO:0000256" key="2">
    <source>
        <dbReference type="ARBA" id="ARBA00022692"/>
    </source>
</evidence>
<name>A0ABV0BIZ1_9HYPH</name>
<keyword evidence="4" id="KW-0067">ATP-binding</keyword>
<dbReference type="InterPro" id="IPR027417">
    <property type="entry name" value="P-loop_NTPase"/>
</dbReference>
<keyword evidence="5 7" id="KW-1133">Transmembrane helix</keyword>
<dbReference type="SUPFAM" id="SSF90123">
    <property type="entry name" value="ABC transporter transmembrane region"/>
    <property type="match status" value="1"/>
</dbReference>
<feature type="domain" description="ABC transporter" evidence="8">
    <location>
        <begin position="349"/>
        <end position="568"/>
    </location>
</feature>
<dbReference type="Proteomes" id="UP001418637">
    <property type="component" value="Unassembled WGS sequence"/>
</dbReference>
<proteinExistence type="predicted"/>
<evidence type="ECO:0000259" key="9">
    <source>
        <dbReference type="PROSITE" id="PS50929"/>
    </source>
</evidence>
<feature type="transmembrane region" description="Helical" evidence="7">
    <location>
        <begin position="52"/>
        <end position="73"/>
    </location>
</feature>
<comment type="caution">
    <text evidence="10">The sequence shown here is derived from an EMBL/GenBank/DDBJ whole genome shotgun (WGS) entry which is preliminary data.</text>
</comment>
<evidence type="ECO:0000259" key="8">
    <source>
        <dbReference type="PROSITE" id="PS50893"/>
    </source>
</evidence>
<dbReference type="InterPro" id="IPR039421">
    <property type="entry name" value="Type_1_exporter"/>
</dbReference>
<dbReference type="PANTHER" id="PTHR24221:SF653">
    <property type="entry name" value="TRANSPORT ATP-BINDING PROTEIN CYDC"/>
    <property type="match status" value="1"/>
</dbReference>
<protein>
    <submittedName>
        <fullName evidence="10">Thiol reductant ABC exporter subunit CydC</fullName>
    </submittedName>
</protein>
<evidence type="ECO:0000256" key="3">
    <source>
        <dbReference type="ARBA" id="ARBA00022741"/>
    </source>
</evidence>
<feature type="transmembrane region" description="Helical" evidence="7">
    <location>
        <begin position="288"/>
        <end position="307"/>
    </location>
</feature>
<dbReference type="PANTHER" id="PTHR24221">
    <property type="entry name" value="ATP-BINDING CASSETTE SUB-FAMILY B"/>
    <property type="match status" value="1"/>
</dbReference>
<evidence type="ECO:0000313" key="10">
    <source>
        <dbReference type="EMBL" id="MEN3930655.1"/>
    </source>
</evidence>
<evidence type="ECO:0000256" key="7">
    <source>
        <dbReference type="SAM" id="Phobius"/>
    </source>
</evidence>
<dbReference type="InterPro" id="IPR036640">
    <property type="entry name" value="ABC1_TM_sf"/>
</dbReference>
<dbReference type="InterPro" id="IPR011527">
    <property type="entry name" value="ABC1_TM_dom"/>
</dbReference>
<dbReference type="SUPFAM" id="SSF52540">
    <property type="entry name" value="P-loop containing nucleoside triphosphate hydrolases"/>
    <property type="match status" value="1"/>
</dbReference>
<evidence type="ECO:0000256" key="6">
    <source>
        <dbReference type="ARBA" id="ARBA00023136"/>
    </source>
</evidence>
<dbReference type="InterPro" id="IPR003439">
    <property type="entry name" value="ABC_transporter-like_ATP-bd"/>
</dbReference>
<evidence type="ECO:0000256" key="1">
    <source>
        <dbReference type="ARBA" id="ARBA00004651"/>
    </source>
</evidence>
<evidence type="ECO:0000256" key="5">
    <source>
        <dbReference type="ARBA" id="ARBA00022989"/>
    </source>
</evidence>
<evidence type="ECO:0000256" key="4">
    <source>
        <dbReference type="ARBA" id="ARBA00022840"/>
    </source>
</evidence>
<dbReference type="Pfam" id="PF00005">
    <property type="entry name" value="ABC_tran"/>
    <property type="match status" value="1"/>
</dbReference>
<feature type="domain" description="ABC transmembrane type-1" evidence="9">
    <location>
        <begin position="30"/>
        <end position="319"/>
    </location>
</feature>
<feature type="transmembrane region" description="Helical" evidence="7">
    <location>
        <begin position="262"/>
        <end position="282"/>
    </location>
</feature>
<reference evidence="10 11" key="1">
    <citation type="submission" date="2024-04" db="EMBL/GenBank/DDBJ databases">
        <title>A novel species isolated from cricket.</title>
        <authorList>
            <person name="Wang H.-C."/>
        </authorList>
    </citation>
    <scope>NUCLEOTIDE SEQUENCE [LARGE SCALE GENOMIC DNA]</scope>
    <source>
        <strain evidence="10 11">WL0021</strain>
    </source>
</reference>
<dbReference type="Gene3D" id="3.40.50.300">
    <property type="entry name" value="P-loop containing nucleotide triphosphate hydrolases"/>
    <property type="match status" value="1"/>
</dbReference>
<dbReference type="InterPro" id="IPR014223">
    <property type="entry name" value="ABC_CydC/D"/>
</dbReference>
<keyword evidence="6 7" id="KW-0472">Membrane</keyword>
<comment type="subcellular location">
    <subcellularLocation>
        <location evidence="1">Cell membrane</location>
        <topology evidence="1">Multi-pass membrane protein</topology>
    </subcellularLocation>
</comment>
<dbReference type="InterPro" id="IPR003593">
    <property type="entry name" value="AAA+_ATPase"/>
</dbReference>
<dbReference type="SMART" id="SM00382">
    <property type="entry name" value="AAA"/>
    <property type="match status" value="1"/>
</dbReference>
<dbReference type="EMBL" id="JBBYXI010000002">
    <property type="protein sequence ID" value="MEN3930655.1"/>
    <property type="molecule type" value="Genomic_DNA"/>
</dbReference>
<dbReference type="PROSITE" id="PS50893">
    <property type="entry name" value="ABC_TRANSPORTER_2"/>
    <property type="match status" value="1"/>
</dbReference>
<dbReference type="NCBIfam" id="TIGR02868">
    <property type="entry name" value="CydC"/>
    <property type="match status" value="1"/>
</dbReference>
<keyword evidence="3" id="KW-0547">Nucleotide-binding</keyword>
<feature type="transmembrane region" description="Helical" evidence="7">
    <location>
        <begin position="176"/>
        <end position="195"/>
    </location>
</feature>